<evidence type="ECO:0000256" key="7">
    <source>
        <dbReference type="PIRSR" id="PIRSR623612-1"/>
    </source>
</evidence>
<evidence type="ECO:0000256" key="4">
    <source>
        <dbReference type="ARBA" id="ARBA00022801"/>
    </source>
</evidence>
<dbReference type="Pfam" id="PF01447">
    <property type="entry name" value="Peptidase_M4"/>
    <property type="match status" value="1"/>
</dbReference>
<evidence type="ECO:0000256" key="3">
    <source>
        <dbReference type="ARBA" id="ARBA00022723"/>
    </source>
</evidence>
<dbReference type="PANTHER" id="PTHR43579">
    <property type="match status" value="1"/>
</dbReference>
<name>A0A2S5IXG5_9MICC</name>
<comment type="subcellular location">
    <subcellularLocation>
        <location evidence="8">Secreted</location>
    </subcellularLocation>
</comment>
<dbReference type="EC" id="3.4.24.-" evidence="8"/>
<evidence type="ECO:0000256" key="6">
    <source>
        <dbReference type="ARBA" id="ARBA00023049"/>
    </source>
</evidence>
<dbReference type="CDD" id="cd09597">
    <property type="entry name" value="M4_TLP"/>
    <property type="match status" value="1"/>
</dbReference>
<dbReference type="Gene3D" id="3.10.170.10">
    <property type="match status" value="1"/>
</dbReference>
<dbReference type="Gene3D" id="1.10.390.10">
    <property type="entry name" value="Neutral Protease Domain 2"/>
    <property type="match status" value="1"/>
</dbReference>
<dbReference type="Proteomes" id="UP000239297">
    <property type="component" value="Unassembled WGS sequence"/>
</dbReference>
<evidence type="ECO:0000313" key="11">
    <source>
        <dbReference type="EMBL" id="PPB49234.1"/>
    </source>
</evidence>
<dbReference type="InterPro" id="IPR001570">
    <property type="entry name" value="Peptidase_M4_C_domain"/>
</dbReference>
<feature type="active site" description="Proton donor" evidence="7">
    <location>
        <position position="273"/>
    </location>
</feature>
<dbReference type="PANTHER" id="PTHR43579:SF1">
    <property type="entry name" value="NEUTRAL METALLOPROTEINASE"/>
    <property type="match status" value="1"/>
</dbReference>
<accession>A0A2S5IXG5</accession>
<protein>
    <recommendedName>
        <fullName evidence="8">Neutral metalloproteinase</fullName>
        <ecNumber evidence="8">3.4.24.-</ecNumber>
    </recommendedName>
</protein>
<evidence type="ECO:0000256" key="2">
    <source>
        <dbReference type="ARBA" id="ARBA00022670"/>
    </source>
</evidence>
<dbReference type="PRINTS" id="PR00730">
    <property type="entry name" value="THERMOLYSIN"/>
</dbReference>
<evidence type="ECO:0000313" key="12">
    <source>
        <dbReference type="Proteomes" id="UP000239297"/>
    </source>
</evidence>
<dbReference type="GO" id="GO:0006508">
    <property type="term" value="P:proteolysis"/>
    <property type="evidence" value="ECO:0007669"/>
    <property type="project" value="UniProtKB-KW"/>
</dbReference>
<dbReference type="InterPro" id="IPR023612">
    <property type="entry name" value="Peptidase_M4"/>
</dbReference>
<comment type="function">
    <text evidence="8">Extracellular zinc metalloprotease.</text>
</comment>
<feature type="active site" evidence="7">
    <location>
        <position position="172"/>
    </location>
</feature>
<comment type="similarity">
    <text evidence="1 8">Belongs to the peptidase M4 family.</text>
</comment>
<dbReference type="AlphaFoldDB" id="A0A2S5IXG5"/>
<dbReference type="GO" id="GO:0004222">
    <property type="term" value="F:metalloendopeptidase activity"/>
    <property type="evidence" value="ECO:0007669"/>
    <property type="project" value="UniProtKB-UniRule"/>
</dbReference>
<comment type="cofactor">
    <cofactor evidence="8">
        <name>Zn(2+)</name>
        <dbReference type="ChEBI" id="CHEBI:29105"/>
    </cofactor>
</comment>
<dbReference type="SUPFAM" id="SSF55486">
    <property type="entry name" value="Metalloproteases ('zincins'), catalytic domain"/>
    <property type="match status" value="1"/>
</dbReference>
<reference evidence="11 12" key="1">
    <citation type="journal article" date="2014" name="Int. J. Syst. Evol. Microbiol.">
        <title>Arthrobacter pityocampae sp. nov., isolated from Thaumetopoea pityocampa (Lep., Thaumetopoeidae).</title>
        <authorList>
            <person name="Ince I.A."/>
            <person name="Demirbag Z."/>
            <person name="Kati H."/>
        </authorList>
    </citation>
    <scope>NUCLEOTIDE SEQUENCE [LARGE SCALE GENOMIC DNA]</scope>
    <source>
        <strain evidence="11 12">Tp2</strain>
    </source>
</reference>
<evidence type="ECO:0000256" key="5">
    <source>
        <dbReference type="ARBA" id="ARBA00022833"/>
    </source>
</evidence>
<feature type="domain" description="Peptidase M4 C-terminal" evidence="10">
    <location>
        <begin position="183"/>
        <end position="351"/>
    </location>
</feature>
<dbReference type="InterPro" id="IPR027268">
    <property type="entry name" value="Peptidase_M4/M1_CTD_sf"/>
</dbReference>
<dbReference type="EMBL" id="PRKW01000004">
    <property type="protein sequence ID" value="PPB49234.1"/>
    <property type="molecule type" value="Genomic_DNA"/>
</dbReference>
<evidence type="ECO:0000256" key="1">
    <source>
        <dbReference type="ARBA" id="ARBA00009388"/>
    </source>
</evidence>
<dbReference type="InterPro" id="IPR013856">
    <property type="entry name" value="Peptidase_M4_domain"/>
</dbReference>
<keyword evidence="12" id="KW-1185">Reference proteome</keyword>
<organism evidence="11 12">
    <name type="scientific">Arthrobacter pityocampae</name>
    <dbReference type="NCBI Taxonomy" id="547334"/>
    <lineage>
        <taxon>Bacteria</taxon>
        <taxon>Bacillati</taxon>
        <taxon>Actinomycetota</taxon>
        <taxon>Actinomycetes</taxon>
        <taxon>Micrococcales</taxon>
        <taxon>Micrococcaceae</taxon>
        <taxon>Arthrobacter</taxon>
    </lineage>
</organism>
<proteinExistence type="inferred from homology"/>
<feature type="domain" description="Peptidase M4" evidence="9">
    <location>
        <begin position="98"/>
        <end position="179"/>
    </location>
</feature>
<dbReference type="Pfam" id="PF02868">
    <property type="entry name" value="Peptidase_M4_C"/>
    <property type="match status" value="1"/>
</dbReference>
<dbReference type="RefSeq" id="WP_104121670.1">
    <property type="nucleotide sequence ID" value="NZ_PRKW01000004.1"/>
</dbReference>
<evidence type="ECO:0000259" key="10">
    <source>
        <dbReference type="Pfam" id="PF02868"/>
    </source>
</evidence>
<keyword evidence="4 8" id="KW-0378">Hydrolase</keyword>
<dbReference type="GO" id="GO:0005576">
    <property type="term" value="C:extracellular region"/>
    <property type="evidence" value="ECO:0007669"/>
    <property type="project" value="UniProtKB-SubCell"/>
</dbReference>
<comment type="caution">
    <text evidence="11">The sequence shown here is derived from an EMBL/GenBank/DDBJ whole genome shotgun (WGS) entry which is preliminary data.</text>
</comment>
<dbReference type="GO" id="GO:0046872">
    <property type="term" value="F:metal ion binding"/>
    <property type="evidence" value="ECO:0007669"/>
    <property type="project" value="UniProtKB-UniRule"/>
</dbReference>
<dbReference type="InterPro" id="IPR052759">
    <property type="entry name" value="Metalloprotease_M4"/>
</dbReference>
<gene>
    <name evidence="11" type="ORF">C4K88_11090</name>
</gene>
<evidence type="ECO:0000259" key="9">
    <source>
        <dbReference type="Pfam" id="PF01447"/>
    </source>
</evidence>
<sequence length="353" mass="36785">MSHTLPRTPCSIVPPHLLMRLAARQDARFAVAADAARRALRELDPLRQAREESLRAPVRRPSAVVGTLTRRIHDAGGREVLPGALVRGEGGAATGDPSADEAYDGLGSTYRLFSEEYGRSSIDGAGMDLAATVHYGTAYDNAFWDGERMVFGDGDGEIFGRFTASLTVIGHELTHGVTQYSTNLEYQGQSGALNESLSDVFGVLVEQRALGQDAAAASWLVGAGLFTAAVQGVALRSLAAPGTAYDDDVLGRDPQPATMADYVETASDNGGVHINSGIPNHAFYLAATALGGRAWEGAGRIWYDAVLGGSIPTDCDFPTFAAATTAAAGARFGATGREAGAVADAWSAVGVLP</sequence>
<keyword evidence="2 8" id="KW-0645">Protease</keyword>
<evidence type="ECO:0000256" key="8">
    <source>
        <dbReference type="RuleBase" id="RU366073"/>
    </source>
</evidence>
<keyword evidence="5 8" id="KW-0862">Zinc</keyword>
<dbReference type="OrthoDB" id="291295at2"/>
<keyword evidence="8" id="KW-0964">Secreted</keyword>
<keyword evidence="6 8" id="KW-0482">Metalloprotease</keyword>
<keyword evidence="3" id="KW-0479">Metal-binding</keyword>